<dbReference type="GO" id="GO:0032259">
    <property type="term" value="P:methylation"/>
    <property type="evidence" value="ECO:0007669"/>
    <property type="project" value="UniProtKB-KW"/>
</dbReference>
<feature type="region of interest" description="Disordered" evidence="5">
    <location>
        <begin position="110"/>
        <end position="138"/>
    </location>
</feature>
<dbReference type="Gene3D" id="3.40.50.150">
    <property type="entry name" value="Vaccinia Virus protein VP39"/>
    <property type="match status" value="1"/>
</dbReference>
<dbReference type="Proteomes" id="UP000436047">
    <property type="component" value="Unassembled WGS sequence"/>
</dbReference>
<comment type="caution">
    <text evidence="7">The sequence shown here is derived from an EMBL/GenBank/DDBJ whole genome shotgun (WGS) entry which is preliminary data.</text>
</comment>
<name>A0A6N7W799_9FIRM</name>
<dbReference type="InterPro" id="IPR002941">
    <property type="entry name" value="DNA_methylase_N4/N6"/>
</dbReference>
<gene>
    <name evidence="7" type="ORF">FYJ45_19805</name>
</gene>
<proteinExistence type="predicted"/>
<keyword evidence="1 7" id="KW-0489">Methyltransferase</keyword>
<dbReference type="GO" id="GO:0008170">
    <property type="term" value="F:N-methyltransferase activity"/>
    <property type="evidence" value="ECO:0007669"/>
    <property type="project" value="InterPro"/>
</dbReference>
<dbReference type="InterPro" id="IPR002295">
    <property type="entry name" value="N4/N6-MTase_EcoPI_Mod-like"/>
</dbReference>
<organism evidence="7 8">
    <name type="scientific">Eisenbergiella porci</name>
    <dbReference type="NCBI Taxonomy" id="2652274"/>
    <lineage>
        <taxon>Bacteria</taxon>
        <taxon>Bacillati</taxon>
        <taxon>Bacillota</taxon>
        <taxon>Clostridia</taxon>
        <taxon>Lachnospirales</taxon>
        <taxon>Lachnospiraceae</taxon>
        <taxon>Eisenbergiella</taxon>
    </lineage>
</organism>
<keyword evidence="4" id="KW-0680">Restriction system</keyword>
<evidence type="ECO:0000256" key="3">
    <source>
        <dbReference type="ARBA" id="ARBA00022691"/>
    </source>
</evidence>
<keyword evidence="2 7" id="KW-0808">Transferase</keyword>
<evidence type="ECO:0000313" key="8">
    <source>
        <dbReference type="Proteomes" id="UP000436047"/>
    </source>
</evidence>
<keyword evidence="3" id="KW-0949">S-adenosyl-L-methionine</keyword>
<dbReference type="GO" id="GO:0009307">
    <property type="term" value="P:DNA restriction-modification system"/>
    <property type="evidence" value="ECO:0007669"/>
    <property type="project" value="UniProtKB-KW"/>
</dbReference>
<evidence type="ECO:0000256" key="5">
    <source>
        <dbReference type="SAM" id="MobiDB-lite"/>
    </source>
</evidence>
<accession>A0A6N7W799</accession>
<feature type="domain" description="DNA methylase N-4/N-6" evidence="6">
    <location>
        <begin position="9"/>
        <end position="209"/>
    </location>
</feature>
<evidence type="ECO:0000259" key="6">
    <source>
        <dbReference type="Pfam" id="PF01555"/>
    </source>
</evidence>
<dbReference type="Pfam" id="PF01555">
    <property type="entry name" value="N6_N4_Mtase"/>
    <property type="match status" value="1"/>
</dbReference>
<dbReference type="AlphaFoldDB" id="A0A6N7W799"/>
<sequence length="240" mass="26848">MKHLASESVDLILCDLPYGATANGWDTPIDMDELWEQYRRIIKPRGAIVLFGSGAFTAELIMAGRSMYRYSLIWEKPNATGFLNAKLMPLRAHEDLAVFYKKPPTYNPQMSTGHKPVNRYTKTNDGTNYQKTRTISGGGNTDRYPRSVLRFGSDKQKSSIHPTQKPIALLRWIIRTYTNTGDVVLDNACGSGSTLVAAELEGRDWIGFDNGTCKSKHKQLDGRKWADIAAERVKKEGGTT</sequence>
<evidence type="ECO:0000256" key="4">
    <source>
        <dbReference type="ARBA" id="ARBA00022747"/>
    </source>
</evidence>
<evidence type="ECO:0000256" key="2">
    <source>
        <dbReference type="ARBA" id="ARBA00022679"/>
    </source>
</evidence>
<reference evidence="7 8" key="1">
    <citation type="submission" date="2019-08" db="EMBL/GenBank/DDBJ databases">
        <title>In-depth cultivation of the pig gut microbiome towards novel bacterial diversity and tailored functional studies.</title>
        <authorList>
            <person name="Wylensek D."/>
            <person name="Hitch T.C.A."/>
            <person name="Clavel T."/>
        </authorList>
    </citation>
    <scope>NUCLEOTIDE SEQUENCE [LARGE SCALE GENOMIC DNA]</scope>
    <source>
        <strain evidence="7 8">WCA-389-WT-23B</strain>
    </source>
</reference>
<keyword evidence="8" id="KW-1185">Reference proteome</keyword>
<feature type="compositionally biased region" description="Polar residues" evidence="5">
    <location>
        <begin position="120"/>
        <end position="135"/>
    </location>
</feature>
<dbReference type="InterPro" id="IPR029063">
    <property type="entry name" value="SAM-dependent_MTases_sf"/>
</dbReference>
<dbReference type="GO" id="GO:0003677">
    <property type="term" value="F:DNA binding"/>
    <property type="evidence" value="ECO:0007669"/>
    <property type="project" value="InterPro"/>
</dbReference>
<dbReference type="PRINTS" id="PR00506">
    <property type="entry name" value="D21N6MTFRASE"/>
</dbReference>
<dbReference type="EMBL" id="VUMI01000038">
    <property type="protein sequence ID" value="MSS90442.1"/>
    <property type="molecule type" value="Genomic_DNA"/>
</dbReference>
<protein>
    <submittedName>
        <fullName evidence="7">Site-specific DNA-methyltransferase</fullName>
    </submittedName>
</protein>
<dbReference type="SUPFAM" id="SSF53335">
    <property type="entry name" value="S-adenosyl-L-methionine-dependent methyltransferases"/>
    <property type="match status" value="1"/>
</dbReference>
<evidence type="ECO:0000256" key="1">
    <source>
        <dbReference type="ARBA" id="ARBA00022603"/>
    </source>
</evidence>
<evidence type="ECO:0000313" key="7">
    <source>
        <dbReference type="EMBL" id="MSS90442.1"/>
    </source>
</evidence>